<protein>
    <recommendedName>
        <fullName evidence="1">Flavodoxin-like domain-containing protein</fullName>
    </recommendedName>
</protein>
<dbReference type="KEGG" id="mpz:Marpi_2080"/>
<dbReference type="SUPFAM" id="SSF52218">
    <property type="entry name" value="Flavoproteins"/>
    <property type="match status" value="1"/>
</dbReference>
<dbReference type="Proteomes" id="UP000007161">
    <property type="component" value="Chromosome"/>
</dbReference>
<dbReference type="InterPro" id="IPR029039">
    <property type="entry name" value="Flavoprotein-like_sf"/>
</dbReference>
<dbReference type="STRING" id="443254.Marpi_2080"/>
<dbReference type="PROSITE" id="PS50902">
    <property type="entry name" value="FLAVODOXIN_LIKE"/>
    <property type="match status" value="1"/>
</dbReference>
<name>H2J7G2_MARPK</name>
<dbReference type="PANTHER" id="PTHR38030">
    <property type="entry name" value="PROTOPORPHYRINOGEN IX DEHYDROGENASE [MENAQUINONE]"/>
    <property type="match status" value="1"/>
</dbReference>
<gene>
    <name evidence="2" type="ordered locus">Marpi_2080</name>
</gene>
<dbReference type="Pfam" id="PF12724">
    <property type="entry name" value="Flavodoxin_5"/>
    <property type="match status" value="1"/>
</dbReference>
<dbReference type="InterPro" id="IPR052200">
    <property type="entry name" value="Protoporphyrinogen_IX_DH"/>
</dbReference>
<proteinExistence type="predicted"/>
<keyword evidence="3" id="KW-1185">Reference proteome</keyword>
<evidence type="ECO:0000313" key="2">
    <source>
        <dbReference type="EMBL" id="AEX86455.1"/>
    </source>
</evidence>
<evidence type="ECO:0000313" key="3">
    <source>
        <dbReference type="Proteomes" id="UP000007161"/>
    </source>
</evidence>
<accession>H2J7G2</accession>
<dbReference type="AlphaFoldDB" id="H2J7G2"/>
<dbReference type="GO" id="GO:0006783">
    <property type="term" value="P:heme biosynthetic process"/>
    <property type="evidence" value="ECO:0007669"/>
    <property type="project" value="TreeGrafter"/>
</dbReference>
<dbReference type="EMBL" id="CP003257">
    <property type="protein sequence ID" value="AEX86455.1"/>
    <property type="molecule type" value="Genomic_DNA"/>
</dbReference>
<dbReference type="InterPro" id="IPR008254">
    <property type="entry name" value="Flavodoxin/NO_synth"/>
</dbReference>
<sequence>MKICVIYDTKKNSTKVFSEWIKEDIQQHNIDVDIFKYNEFNNKYDYDLFIIGSPIYYEKPLKGIMKFLEENSSILKEKKTAVFIVCMAQLFGKATEKYIKNHYLRPLEEKVGDLVVESGVFWGWIRKINEKDRDKVKKWVNEIVKKLGD</sequence>
<dbReference type="eggNOG" id="COG4635">
    <property type="taxonomic scope" value="Bacteria"/>
</dbReference>
<organism evidence="2 3">
    <name type="scientific">Marinitoga piezophila (strain DSM 14283 / JCM 11233 / KA3)</name>
    <dbReference type="NCBI Taxonomy" id="443254"/>
    <lineage>
        <taxon>Bacteria</taxon>
        <taxon>Thermotogati</taxon>
        <taxon>Thermotogota</taxon>
        <taxon>Thermotogae</taxon>
        <taxon>Petrotogales</taxon>
        <taxon>Petrotogaceae</taxon>
        <taxon>Marinitoga</taxon>
    </lineage>
</organism>
<dbReference type="OrthoDB" id="3255142at2"/>
<dbReference type="GO" id="GO:0010181">
    <property type="term" value="F:FMN binding"/>
    <property type="evidence" value="ECO:0007669"/>
    <property type="project" value="InterPro"/>
</dbReference>
<dbReference type="Gene3D" id="3.40.50.360">
    <property type="match status" value="1"/>
</dbReference>
<dbReference type="GO" id="GO:0070819">
    <property type="term" value="F:menaquinone-dependent protoporphyrinogen oxidase activity"/>
    <property type="evidence" value="ECO:0007669"/>
    <property type="project" value="TreeGrafter"/>
</dbReference>
<dbReference type="RefSeq" id="WP_014297525.1">
    <property type="nucleotide sequence ID" value="NC_016751.1"/>
</dbReference>
<feature type="domain" description="Flavodoxin-like" evidence="1">
    <location>
        <begin position="3"/>
        <end position="144"/>
    </location>
</feature>
<reference evidence="3" key="2">
    <citation type="submission" date="2012-01" db="EMBL/GenBank/DDBJ databases">
        <title>Complete sequence of chromosome of Marinitoga piezophila KA3.</title>
        <authorList>
            <person name="Lucas S."/>
            <person name="Han J."/>
            <person name="Lapidus A."/>
            <person name="Cheng J.-F."/>
            <person name="Goodwin L."/>
            <person name="Pitluck S."/>
            <person name="Peters L."/>
            <person name="Mikhailova N."/>
            <person name="Teshima H."/>
            <person name="Detter J.C."/>
            <person name="Han C."/>
            <person name="Tapia R."/>
            <person name="Land M."/>
            <person name="Hauser L."/>
            <person name="Kyrpides N."/>
            <person name="Ivanova N."/>
            <person name="Pagani I."/>
            <person name="Jebbar M."/>
            <person name="Vannier P."/>
            <person name="Oger P."/>
            <person name="Cario A."/>
            <person name="Bartlett D."/>
            <person name="Noll K.M."/>
            <person name="Woyke T."/>
        </authorList>
    </citation>
    <scope>NUCLEOTIDE SEQUENCE [LARGE SCALE GENOMIC DNA]</scope>
    <source>
        <strain evidence="3">DSM 14283 / JCM 11233 / KA3</strain>
    </source>
</reference>
<reference evidence="2 3" key="1">
    <citation type="journal article" date="2012" name="J. Bacteriol.">
        <title>Complete Genome Sequence of the Thermophilic, Piezophilic, Heterotrophic Bacterium Marinitoga piezophila KA3.</title>
        <authorList>
            <person name="Lucas S."/>
            <person name="Han J."/>
            <person name="Lapidus A."/>
            <person name="Cheng J.F."/>
            <person name="Goodwin L.A."/>
            <person name="Pitluck S."/>
            <person name="Peters L."/>
            <person name="Mikhailova N."/>
            <person name="Teshima H."/>
            <person name="Detter J.C."/>
            <person name="Han C."/>
            <person name="Tapia R."/>
            <person name="Land M."/>
            <person name="Hauser L."/>
            <person name="Kyrpides N.C."/>
            <person name="Ivanova N."/>
            <person name="Pagani I."/>
            <person name="Vannier P."/>
            <person name="Oger P."/>
            <person name="Bartlett D.H."/>
            <person name="Noll K.M."/>
            <person name="Woyke T."/>
            <person name="Jebbar M."/>
        </authorList>
    </citation>
    <scope>NUCLEOTIDE SEQUENCE [LARGE SCALE GENOMIC DNA]</scope>
    <source>
        <strain evidence="3">DSM 14283 / JCM 11233 / KA3</strain>
    </source>
</reference>
<dbReference type="PANTHER" id="PTHR38030:SF2">
    <property type="entry name" value="PROTOPORPHYRINOGEN IX DEHYDROGENASE [QUINONE]"/>
    <property type="match status" value="1"/>
</dbReference>
<evidence type="ECO:0000259" key="1">
    <source>
        <dbReference type="PROSITE" id="PS50902"/>
    </source>
</evidence>
<dbReference type="HOGENOM" id="CLU_094839_1_0_0"/>
<dbReference type="InterPro" id="IPR026816">
    <property type="entry name" value="Flavodoxin_dom"/>
</dbReference>